<keyword evidence="3" id="KW-1185">Reference proteome</keyword>
<sequence>MREIIYYLFIVNVVSILFMYADKKRAIRGEYRISEKVLLGLSVMGGSLGIWFGMHSFHHKTKKPIFKYGVPIILSIQIILYIVYTFNK</sequence>
<evidence type="ECO:0000256" key="1">
    <source>
        <dbReference type="SAM" id="Phobius"/>
    </source>
</evidence>
<dbReference type="InterPro" id="IPR010718">
    <property type="entry name" value="DUF1294"/>
</dbReference>
<dbReference type="Pfam" id="PF06961">
    <property type="entry name" value="DUF1294"/>
    <property type="match status" value="1"/>
</dbReference>
<keyword evidence="1" id="KW-1133">Transmembrane helix</keyword>
<dbReference type="Proteomes" id="UP000253490">
    <property type="component" value="Unassembled WGS sequence"/>
</dbReference>
<evidence type="ECO:0000313" key="3">
    <source>
        <dbReference type="Proteomes" id="UP000253490"/>
    </source>
</evidence>
<dbReference type="OrthoDB" id="1698854at2"/>
<keyword evidence="1" id="KW-0472">Membrane</keyword>
<evidence type="ECO:0000313" key="2">
    <source>
        <dbReference type="EMBL" id="RBP69024.1"/>
    </source>
</evidence>
<proteinExistence type="predicted"/>
<accession>A0A366IDF5</accession>
<feature type="transmembrane region" description="Helical" evidence="1">
    <location>
        <begin position="6"/>
        <end position="21"/>
    </location>
</feature>
<keyword evidence="1" id="KW-0812">Transmembrane</keyword>
<reference evidence="2 3" key="1">
    <citation type="submission" date="2018-06" db="EMBL/GenBank/DDBJ databases">
        <title>Genomic Encyclopedia of Type Strains, Phase IV (KMG-IV): sequencing the most valuable type-strain genomes for metagenomic binning, comparative biology and taxonomic classification.</title>
        <authorList>
            <person name="Goeker M."/>
        </authorList>
    </citation>
    <scope>NUCLEOTIDE SEQUENCE [LARGE SCALE GENOMIC DNA]</scope>
    <source>
        <strain evidence="2 3">DSM 22112</strain>
    </source>
</reference>
<feature type="transmembrane region" description="Helical" evidence="1">
    <location>
        <begin position="33"/>
        <end position="53"/>
    </location>
</feature>
<name>A0A366IDF5_9FIRM</name>
<feature type="transmembrane region" description="Helical" evidence="1">
    <location>
        <begin position="65"/>
        <end position="84"/>
    </location>
</feature>
<dbReference type="RefSeq" id="WP_113919592.1">
    <property type="nucleotide sequence ID" value="NZ_QNRX01000002.1"/>
</dbReference>
<protein>
    <submittedName>
        <fullName evidence="2">Uncharacterized membrane protein YsdA (DUF1294 family)</fullName>
    </submittedName>
</protein>
<dbReference type="AlphaFoldDB" id="A0A366IDF5"/>
<organism evidence="2 3">
    <name type="scientific">Alkalibaculum bacchi</name>
    <dbReference type="NCBI Taxonomy" id="645887"/>
    <lineage>
        <taxon>Bacteria</taxon>
        <taxon>Bacillati</taxon>
        <taxon>Bacillota</taxon>
        <taxon>Clostridia</taxon>
        <taxon>Eubacteriales</taxon>
        <taxon>Eubacteriaceae</taxon>
        <taxon>Alkalibaculum</taxon>
    </lineage>
</organism>
<dbReference type="EMBL" id="QNRX01000002">
    <property type="protein sequence ID" value="RBP69024.1"/>
    <property type="molecule type" value="Genomic_DNA"/>
</dbReference>
<comment type="caution">
    <text evidence="2">The sequence shown here is derived from an EMBL/GenBank/DDBJ whole genome shotgun (WGS) entry which is preliminary data.</text>
</comment>
<gene>
    <name evidence="2" type="ORF">DES36_102168</name>
</gene>